<evidence type="ECO:0000256" key="1">
    <source>
        <dbReference type="ARBA" id="ARBA00008455"/>
    </source>
</evidence>
<dbReference type="AlphaFoldDB" id="A0A6P5RGU6"/>
<dbReference type="CDD" id="cd02248">
    <property type="entry name" value="Peptidase_C1A"/>
    <property type="match status" value="1"/>
</dbReference>
<keyword evidence="3" id="KW-0378">Hydrolase</keyword>
<dbReference type="GeneID" id="110744369"/>
<comment type="similarity">
    <text evidence="1">Belongs to the peptidase C1 family.</text>
</comment>
<accession>A0A6P5RGU6</accession>
<evidence type="ECO:0000313" key="7">
    <source>
        <dbReference type="Proteomes" id="UP000515124"/>
    </source>
</evidence>
<dbReference type="GO" id="GO:0006508">
    <property type="term" value="P:proteolysis"/>
    <property type="evidence" value="ECO:0007669"/>
    <property type="project" value="UniProtKB-KW"/>
</dbReference>
<keyword evidence="2" id="KW-0645">Protease</keyword>
<dbReference type="SMART" id="SM00645">
    <property type="entry name" value="Pept_C1"/>
    <property type="match status" value="1"/>
</dbReference>
<feature type="domain" description="Peptidase C1A papain C-terminal" evidence="6">
    <location>
        <begin position="42"/>
        <end position="260"/>
    </location>
</feature>
<dbReference type="SUPFAM" id="SSF54001">
    <property type="entry name" value="Cysteine proteinases"/>
    <property type="match status" value="1"/>
</dbReference>
<dbReference type="InterPro" id="IPR013128">
    <property type="entry name" value="Peptidase_C1A"/>
</dbReference>
<gene>
    <name evidence="8" type="primary">LOC110744369</name>
</gene>
<dbReference type="InterPro" id="IPR025661">
    <property type="entry name" value="Pept_asp_AS"/>
</dbReference>
<dbReference type="InterPro" id="IPR038765">
    <property type="entry name" value="Papain-like_cys_pep_sf"/>
</dbReference>
<dbReference type="Gene3D" id="3.90.70.10">
    <property type="entry name" value="Cysteine proteinases"/>
    <property type="match status" value="1"/>
</dbReference>
<dbReference type="RefSeq" id="XP_021800026.1">
    <property type="nucleotide sequence ID" value="XM_021944334.1"/>
</dbReference>
<dbReference type="InterPro" id="IPR000668">
    <property type="entry name" value="Peptidase_C1A_C"/>
</dbReference>
<dbReference type="Proteomes" id="UP000515124">
    <property type="component" value="Unplaced"/>
</dbReference>
<dbReference type="KEGG" id="pavi:110744369"/>
<evidence type="ECO:0000256" key="3">
    <source>
        <dbReference type="ARBA" id="ARBA00022801"/>
    </source>
</evidence>
<proteinExistence type="inferred from homology"/>
<reference evidence="8" key="1">
    <citation type="submission" date="2025-08" db="UniProtKB">
        <authorList>
            <consortium name="RefSeq"/>
        </authorList>
    </citation>
    <scope>IDENTIFICATION</scope>
</reference>
<evidence type="ECO:0000256" key="4">
    <source>
        <dbReference type="ARBA" id="ARBA00022807"/>
    </source>
</evidence>
<evidence type="ECO:0000259" key="6">
    <source>
        <dbReference type="SMART" id="SM00645"/>
    </source>
</evidence>
<keyword evidence="7" id="KW-1185">Reference proteome</keyword>
<evidence type="ECO:0000256" key="5">
    <source>
        <dbReference type="ARBA" id="ARBA00023157"/>
    </source>
</evidence>
<dbReference type="PANTHER" id="PTHR12411">
    <property type="entry name" value="CYSTEINE PROTEASE FAMILY C1-RELATED"/>
    <property type="match status" value="1"/>
</dbReference>
<sequence length="260" mass="28867">MDEDEKRAFHCTVPILHNPPPIPSNKRIKKRVTSLDDFSRICDRGIDWSESFASIKRIRSQGLTFGSCWAFATIAAVEALHALTFQLQNPPILLSVQQLIDYNVANHGCGGGNVLDAFTYIILNEGLNTEQNYLYHGIQRTCDTVKEKGDGLEIDAYTIVNPRNKDQLAYALCEQPVVVGINAHGSNFSQYRGGIYRSECGTDISHSVSLVGMRIDKATNDQYWILKNSWGEKWGEGGFMKLLKNDGTPGGHCGTPRTSI</sequence>
<keyword evidence="5" id="KW-1015">Disulfide bond</keyword>
<name>A0A6P5RGU6_PRUAV</name>
<dbReference type="PROSITE" id="PS00640">
    <property type="entry name" value="THIOL_PROTEASE_ASN"/>
    <property type="match status" value="1"/>
</dbReference>
<evidence type="ECO:0000256" key="2">
    <source>
        <dbReference type="ARBA" id="ARBA00022670"/>
    </source>
</evidence>
<protein>
    <submittedName>
        <fullName evidence="8">Zingipain-2-like</fullName>
    </submittedName>
</protein>
<keyword evidence="4" id="KW-0788">Thiol protease</keyword>
<organism evidence="7 8">
    <name type="scientific">Prunus avium</name>
    <name type="common">Cherry</name>
    <name type="synonym">Cerasus avium</name>
    <dbReference type="NCBI Taxonomy" id="42229"/>
    <lineage>
        <taxon>Eukaryota</taxon>
        <taxon>Viridiplantae</taxon>
        <taxon>Streptophyta</taxon>
        <taxon>Embryophyta</taxon>
        <taxon>Tracheophyta</taxon>
        <taxon>Spermatophyta</taxon>
        <taxon>Magnoliopsida</taxon>
        <taxon>eudicotyledons</taxon>
        <taxon>Gunneridae</taxon>
        <taxon>Pentapetalae</taxon>
        <taxon>rosids</taxon>
        <taxon>fabids</taxon>
        <taxon>Rosales</taxon>
        <taxon>Rosaceae</taxon>
        <taxon>Amygdaloideae</taxon>
        <taxon>Amygdaleae</taxon>
        <taxon>Prunus</taxon>
    </lineage>
</organism>
<dbReference type="Pfam" id="PF00112">
    <property type="entry name" value="Peptidase_C1"/>
    <property type="match status" value="1"/>
</dbReference>
<dbReference type="InterPro" id="IPR039417">
    <property type="entry name" value="Peptidase_C1A_papain-like"/>
</dbReference>
<evidence type="ECO:0000313" key="8">
    <source>
        <dbReference type="RefSeq" id="XP_021800026.1"/>
    </source>
</evidence>
<dbReference type="GO" id="GO:0008234">
    <property type="term" value="F:cysteine-type peptidase activity"/>
    <property type="evidence" value="ECO:0007669"/>
    <property type="project" value="UniProtKB-KW"/>
</dbReference>